<dbReference type="InterPro" id="IPR028098">
    <property type="entry name" value="Glyco_trans_4-like_N"/>
</dbReference>
<reference evidence="2" key="1">
    <citation type="submission" date="2024-06" db="EMBL/GenBank/DDBJ databases">
        <authorList>
            <person name="Coelho C."/>
            <person name="Bento M."/>
            <person name="Garcia E."/>
            <person name="Camelo A."/>
            <person name="Brandao I."/>
            <person name="Espirito Santo C."/>
            <person name="Trovao J."/>
            <person name="Verissimo A."/>
            <person name="Costa J."/>
            <person name="Tiago I."/>
        </authorList>
    </citation>
    <scope>NUCLEOTIDE SEQUENCE</scope>
    <source>
        <strain evidence="2">KWT182</strain>
    </source>
</reference>
<proteinExistence type="predicted"/>
<keyword evidence="2" id="KW-0808">Transferase</keyword>
<dbReference type="InterPro" id="IPR050194">
    <property type="entry name" value="Glycosyltransferase_grp1"/>
</dbReference>
<dbReference type="SUPFAM" id="SSF53756">
    <property type="entry name" value="UDP-Glycosyltransferase/glycogen phosphorylase"/>
    <property type="match status" value="1"/>
</dbReference>
<protein>
    <submittedName>
        <fullName evidence="2">Glycosyltransferase</fullName>
        <ecNumber evidence="2">2.4.-.-</ecNumber>
    </submittedName>
</protein>
<dbReference type="Pfam" id="PF13439">
    <property type="entry name" value="Glyco_transf_4"/>
    <property type="match status" value="1"/>
</dbReference>
<evidence type="ECO:0000259" key="1">
    <source>
        <dbReference type="Pfam" id="PF13439"/>
    </source>
</evidence>
<dbReference type="EMBL" id="CP157947">
    <property type="protein sequence ID" value="XBS71868.1"/>
    <property type="molecule type" value="Genomic_DNA"/>
</dbReference>
<dbReference type="EC" id="2.4.-.-" evidence="2"/>
<keyword evidence="2" id="KW-0328">Glycosyltransferase</keyword>
<dbReference type="AlphaFoldDB" id="A0AAU7QFE8"/>
<dbReference type="GO" id="GO:0016757">
    <property type="term" value="F:glycosyltransferase activity"/>
    <property type="evidence" value="ECO:0007669"/>
    <property type="project" value="UniProtKB-KW"/>
</dbReference>
<gene>
    <name evidence="2" type="ORF">ABK905_11250</name>
</gene>
<accession>A0AAU7QFE8</accession>
<organism evidence="2">
    <name type="scientific">Acerihabitans sp. KWT182</name>
    <dbReference type="NCBI Taxonomy" id="3157919"/>
    <lineage>
        <taxon>Bacteria</taxon>
        <taxon>Pseudomonadati</taxon>
        <taxon>Pseudomonadota</taxon>
        <taxon>Gammaproteobacteria</taxon>
        <taxon>Enterobacterales</taxon>
        <taxon>Pectobacteriaceae</taxon>
        <taxon>Acerihabitans</taxon>
    </lineage>
</organism>
<feature type="domain" description="Glycosyltransferase subfamily 4-like N-terminal" evidence="1">
    <location>
        <begin position="42"/>
        <end position="221"/>
    </location>
</feature>
<name>A0AAU7QFE8_9GAMM</name>
<dbReference type="PANTHER" id="PTHR45947:SF3">
    <property type="entry name" value="SULFOQUINOVOSYL TRANSFERASE SQD2"/>
    <property type="match status" value="1"/>
</dbReference>
<sequence>MPGGAGHHPGGLSAQGQRCRAAGRVTSCVSRYSPTVFIPSWGIQDSVLAECRELGRRGHQVVIFAPHATAHDYKLMGLARAEADVGTNVEVRRLFSLPVPSSTGQSRLLVPTGRRWRQLLPFAPDIIHTHTFLGAGLEALSAARHLDVPVVGTNHWAIGEFCGYTPFSAPFFRDVSLRAVTRFYNHCAMVTAPSHSVTDEMCAFGLSRPYRVISNPVDTDRFRPQTDARRAVLKRAYGFSQSTIVYAGRLADEKKNRCVDSFAASD</sequence>
<evidence type="ECO:0000313" key="2">
    <source>
        <dbReference type="EMBL" id="XBS71868.1"/>
    </source>
</evidence>
<dbReference type="PANTHER" id="PTHR45947">
    <property type="entry name" value="SULFOQUINOVOSYL TRANSFERASE SQD2"/>
    <property type="match status" value="1"/>
</dbReference>
<dbReference type="Gene3D" id="3.40.50.2000">
    <property type="entry name" value="Glycogen Phosphorylase B"/>
    <property type="match status" value="1"/>
</dbReference>